<dbReference type="KEGG" id="hbv:ABIV_2235"/>
<dbReference type="SUPFAM" id="SSF46626">
    <property type="entry name" value="Cytochrome c"/>
    <property type="match status" value="1"/>
</dbReference>
<proteinExistence type="predicted"/>
<evidence type="ECO:0000256" key="5">
    <source>
        <dbReference type="SAM" id="SignalP"/>
    </source>
</evidence>
<keyword evidence="1 4" id="KW-0349">Heme</keyword>
<evidence type="ECO:0000313" key="7">
    <source>
        <dbReference type="EMBL" id="AXH13210.1"/>
    </source>
</evidence>
<dbReference type="EMBL" id="PDKM01000003">
    <property type="protein sequence ID" value="RXK10183.1"/>
    <property type="molecule type" value="Genomic_DNA"/>
</dbReference>
<dbReference type="AlphaFoldDB" id="A0AAX2AA28"/>
<keyword evidence="3 4" id="KW-0408">Iron</keyword>
<evidence type="ECO:0000256" key="3">
    <source>
        <dbReference type="ARBA" id="ARBA00023004"/>
    </source>
</evidence>
<evidence type="ECO:0000256" key="1">
    <source>
        <dbReference type="ARBA" id="ARBA00022617"/>
    </source>
</evidence>
<reference evidence="7 9" key="2">
    <citation type="submission" date="2018-07" db="EMBL/GenBank/DDBJ databases">
        <title>Complete genome of the Arcobacter bivalviorum type strain LMG 26154.</title>
        <authorList>
            <person name="Miller W.G."/>
            <person name="Yee E."/>
            <person name="Bono J.L."/>
        </authorList>
    </citation>
    <scope>NUCLEOTIDE SEQUENCE [LARGE SCALE GENOMIC DNA]</scope>
    <source>
        <strain evidence="7 9">LMG 26154</strain>
    </source>
</reference>
<dbReference type="InterPro" id="IPR036909">
    <property type="entry name" value="Cyt_c-like_dom_sf"/>
</dbReference>
<organism evidence="8 10">
    <name type="scientific">Halarcobacter bivalviorum</name>
    <dbReference type="NCBI Taxonomy" id="663364"/>
    <lineage>
        <taxon>Bacteria</taxon>
        <taxon>Pseudomonadati</taxon>
        <taxon>Campylobacterota</taxon>
        <taxon>Epsilonproteobacteria</taxon>
        <taxon>Campylobacterales</taxon>
        <taxon>Arcobacteraceae</taxon>
        <taxon>Halarcobacter</taxon>
    </lineage>
</organism>
<dbReference type="GO" id="GO:0009055">
    <property type="term" value="F:electron transfer activity"/>
    <property type="evidence" value="ECO:0007669"/>
    <property type="project" value="InterPro"/>
</dbReference>
<evidence type="ECO:0000259" key="6">
    <source>
        <dbReference type="PROSITE" id="PS51007"/>
    </source>
</evidence>
<accession>A0AAX2AA28</accession>
<sequence length="215" mass="24688">MKLLSSIALTSILTTTVLSAQTTMCFKENHKNMTTIETTNLSGGECQNQKSVQDMKNEGWNVADINIEKTENGSNYIYIFKKEEKSISSLDEKALEEKILNRLEERKKQEIATKKKEAYIRKSKSGEKLYNSKCISCHGQNGELEARGMSRPIKDLNLQDFTLSIRGYNNGDYDRGMAFVMKPYATLMDSHDIKNVYVYLRSINQKNEEKQEENK</sequence>
<evidence type="ECO:0000313" key="9">
    <source>
        <dbReference type="Proteomes" id="UP000253850"/>
    </source>
</evidence>
<dbReference type="Pfam" id="PF00034">
    <property type="entry name" value="Cytochrom_C"/>
    <property type="match status" value="1"/>
</dbReference>
<keyword evidence="10" id="KW-1185">Reference proteome</keyword>
<name>A0AAX2AA28_9BACT</name>
<dbReference type="Proteomes" id="UP000253850">
    <property type="component" value="Chromosome"/>
</dbReference>
<feature type="signal peptide" evidence="5">
    <location>
        <begin position="1"/>
        <end position="20"/>
    </location>
</feature>
<dbReference type="RefSeq" id="WP_114839998.1">
    <property type="nucleotide sequence ID" value="NZ_CP031217.1"/>
</dbReference>
<gene>
    <name evidence="7" type="ORF">ABIV_2235</name>
    <name evidence="8" type="ORF">CRV05_07325</name>
</gene>
<evidence type="ECO:0000313" key="8">
    <source>
        <dbReference type="EMBL" id="RXK10183.1"/>
    </source>
</evidence>
<keyword evidence="2 4" id="KW-0479">Metal-binding</keyword>
<dbReference type="Proteomes" id="UP000289193">
    <property type="component" value="Unassembled WGS sequence"/>
</dbReference>
<protein>
    <recommendedName>
        <fullName evidence="6">Cytochrome c domain-containing protein</fullName>
    </recommendedName>
</protein>
<evidence type="ECO:0000256" key="2">
    <source>
        <dbReference type="ARBA" id="ARBA00022723"/>
    </source>
</evidence>
<keyword evidence="5" id="KW-0732">Signal</keyword>
<feature type="domain" description="Cytochrome c" evidence="6">
    <location>
        <begin position="121"/>
        <end position="204"/>
    </location>
</feature>
<dbReference type="EMBL" id="CP031217">
    <property type="protein sequence ID" value="AXH13210.1"/>
    <property type="molecule type" value="Genomic_DNA"/>
</dbReference>
<dbReference type="InterPro" id="IPR009056">
    <property type="entry name" value="Cyt_c-like_dom"/>
</dbReference>
<evidence type="ECO:0000313" key="10">
    <source>
        <dbReference type="Proteomes" id="UP000289193"/>
    </source>
</evidence>
<dbReference type="Gene3D" id="1.10.760.10">
    <property type="entry name" value="Cytochrome c-like domain"/>
    <property type="match status" value="1"/>
</dbReference>
<dbReference type="PROSITE" id="PS51007">
    <property type="entry name" value="CYTC"/>
    <property type="match status" value="1"/>
</dbReference>
<evidence type="ECO:0000256" key="4">
    <source>
        <dbReference type="PROSITE-ProRule" id="PRU00433"/>
    </source>
</evidence>
<reference evidence="8 10" key="1">
    <citation type="submission" date="2017-10" db="EMBL/GenBank/DDBJ databases">
        <title>Genomics of the genus Arcobacter.</title>
        <authorList>
            <person name="Perez-Cataluna A."/>
            <person name="Figueras M.J."/>
        </authorList>
    </citation>
    <scope>NUCLEOTIDE SEQUENCE [LARGE SCALE GENOMIC DNA]</scope>
    <source>
        <strain evidence="8 10">CECT 7835</strain>
    </source>
</reference>
<dbReference type="GO" id="GO:0020037">
    <property type="term" value="F:heme binding"/>
    <property type="evidence" value="ECO:0007669"/>
    <property type="project" value="InterPro"/>
</dbReference>
<feature type="chain" id="PRO_5044718497" description="Cytochrome c domain-containing protein" evidence="5">
    <location>
        <begin position="21"/>
        <end position="215"/>
    </location>
</feature>
<dbReference type="GO" id="GO:0046872">
    <property type="term" value="F:metal ion binding"/>
    <property type="evidence" value="ECO:0007669"/>
    <property type="project" value="UniProtKB-KW"/>
</dbReference>